<feature type="transmembrane region" description="Helical" evidence="1">
    <location>
        <begin position="277"/>
        <end position="310"/>
    </location>
</feature>
<reference evidence="3" key="1">
    <citation type="submission" date="2006-12" db="EMBL/GenBank/DDBJ databases">
        <title>Complete sequence of chromosome 1 of Verminephrobacter eiseniae EF01-2.</title>
        <authorList>
            <person name="Copeland A."/>
            <person name="Lucas S."/>
            <person name="Lapidus A."/>
            <person name="Barry K."/>
            <person name="Detter J.C."/>
            <person name="Glavina del Rio T."/>
            <person name="Dalin E."/>
            <person name="Tice H."/>
            <person name="Pitluck S."/>
            <person name="Chertkov O."/>
            <person name="Brettin T."/>
            <person name="Bruce D."/>
            <person name="Han C."/>
            <person name="Tapia R."/>
            <person name="Gilna P."/>
            <person name="Schmutz J."/>
            <person name="Larimer F."/>
            <person name="Land M."/>
            <person name="Hauser L."/>
            <person name="Kyrpides N."/>
            <person name="Kim E."/>
            <person name="Stahl D."/>
            <person name="Richardson P."/>
        </authorList>
    </citation>
    <scope>NUCLEOTIDE SEQUENCE [LARGE SCALE GENOMIC DNA]</scope>
    <source>
        <strain evidence="3">EF01-2</strain>
    </source>
</reference>
<dbReference type="AlphaFoldDB" id="A1WQN1"/>
<dbReference type="Proteomes" id="UP000000374">
    <property type="component" value="Chromosome"/>
</dbReference>
<feature type="transmembrane region" description="Helical" evidence="1">
    <location>
        <begin position="218"/>
        <end position="237"/>
    </location>
</feature>
<dbReference type="EMBL" id="CP000542">
    <property type="protein sequence ID" value="ABM59938.1"/>
    <property type="molecule type" value="Genomic_DNA"/>
</dbReference>
<evidence type="ECO:0000256" key="1">
    <source>
        <dbReference type="SAM" id="Phobius"/>
    </source>
</evidence>
<dbReference type="RefSeq" id="WP_011811925.1">
    <property type="nucleotide sequence ID" value="NC_008786.1"/>
</dbReference>
<keyword evidence="1" id="KW-1133">Transmembrane helix</keyword>
<feature type="transmembrane region" description="Helical" evidence="1">
    <location>
        <begin position="182"/>
        <end position="198"/>
    </location>
</feature>
<dbReference type="KEGG" id="vei:Veis_4233"/>
<organism evidence="2 3">
    <name type="scientific">Verminephrobacter eiseniae (strain EF01-2)</name>
    <dbReference type="NCBI Taxonomy" id="391735"/>
    <lineage>
        <taxon>Bacteria</taxon>
        <taxon>Pseudomonadati</taxon>
        <taxon>Pseudomonadota</taxon>
        <taxon>Betaproteobacteria</taxon>
        <taxon>Burkholderiales</taxon>
        <taxon>Comamonadaceae</taxon>
        <taxon>Verminephrobacter</taxon>
    </lineage>
</organism>
<keyword evidence="1" id="KW-0812">Transmembrane</keyword>
<proteinExistence type="predicted"/>
<feature type="transmembrane region" description="Helical" evidence="1">
    <location>
        <begin position="118"/>
        <end position="140"/>
    </location>
</feature>
<keyword evidence="3" id="KW-1185">Reference proteome</keyword>
<gene>
    <name evidence="2" type="ordered locus">Veis_4233</name>
</gene>
<name>A1WQN1_VEREI</name>
<dbReference type="eggNOG" id="ENOG502Z7N0">
    <property type="taxonomic scope" value="Bacteria"/>
</dbReference>
<dbReference type="GeneID" id="76462562"/>
<feature type="transmembrane region" description="Helical" evidence="1">
    <location>
        <begin position="62"/>
        <end position="80"/>
    </location>
</feature>
<dbReference type="STRING" id="391735.Veis_4233"/>
<accession>A1WQN1</accession>
<sequence>MQTNVSDRIVLERSDVLAAADDGVITQAQAQSLWQRWSSAPAMAPGVPAGRPGGPTFGFVNVLYYFGGLLAIGALTLFMTRGWERFGAAGLLVISVVYALGCLMVADHFRARSLPVPAGILAALAVCLVPLAVWCVQRLLGLWPPGDGFFYRDYHTVISWRWMTLELATLAMGVVMLWRYRLPFMVMPIAITIWYMSMDMANGLMQREGFDWELSRDVSLLFGIATCCVAIWVDMRCRRATQARERQDFAFWLYLVGAIMFWGGLSLRDSARELDKFIYALINVALVLFGAAIGRRVFTILGGLGVAYYLGHLSYRVFKDSLLFPFVLTLLGLGVVCLGVWWQRHEGAINARLSRFVPQGLRR</sequence>
<dbReference type="HOGENOM" id="CLU_058682_0_0_4"/>
<evidence type="ECO:0008006" key="4">
    <source>
        <dbReference type="Google" id="ProtNLM"/>
    </source>
</evidence>
<evidence type="ECO:0000313" key="3">
    <source>
        <dbReference type="Proteomes" id="UP000000374"/>
    </source>
</evidence>
<feature type="transmembrane region" description="Helical" evidence="1">
    <location>
        <begin position="249"/>
        <end position="265"/>
    </location>
</feature>
<feature type="transmembrane region" description="Helical" evidence="1">
    <location>
        <begin position="322"/>
        <end position="342"/>
    </location>
</feature>
<feature type="transmembrane region" description="Helical" evidence="1">
    <location>
        <begin position="86"/>
        <end position="106"/>
    </location>
</feature>
<keyword evidence="1" id="KW-0472">Membrane</keyword>
<protein>
    <recommendedName>
        <fullName evidence="4">DUF2157 domain-containing protein</fullName>
    </recommendedName>
</protein>
<evidence type="ECO:0000313" key="2">
    <source>
        <dbReference type="EMBL" id="ABM59938.1"/>
    </source>
</evidence>
<feature type="transmembrane region" description="Helical" evidence="1">
    <location>
        <begin position="160"/>
        <end position="177"/>
    </location>
</feature>